<evidence type="ECO:0000313" key="7">
    <source>
        <dbReference type="Proteomes" id="UP000046947"/>
    </source>
</evidence>
<dbReference type="Proteomes" id="UP000049023">
    <property type="component" value="Unassembled WGS sequence"/>
</dbReference>
<dbReference type="EMBL" id="CFOH01001252">
    <property type="protein sequence ID" value="CFE82272.1"/>
    <property type="molecule type" value="Genomic_DNA"/>
</dbReference>
<evidence type="ECO:0000313" key="8">
    <source>
        <dbReference type="Proteomes" id="UP000049023"/>
    </source>
</evidence>
<name>A0A654U0C8_MYCTX</name>
<organism evidence="2 6">
    <name type="scientific">Mycobacterium tuberculosis</name>
    <dbReference type="NCBI Taxonomy" id="1773"/>
    <lineage>
        <taxon>Bacteria</taxon>
        <taxon>Bacillati</taxon>
        <taxon>Actinomycetota</taxon>
        <taxon>Actinomycetes</taxon>
        <taxon>Mycobacteriales</taxon>
        <taxon>Mycobacteriaceae</taxon>
        <taxon>Mycobacterium</taxon>
        <taxon>Mycobacterium tuberculosis complex</taxon>
    </lineage>
</organism>
<evidence type="ECO:0000313" key="5">
    <source>
        <dbReference type="Proteomes" id="UP000044938"/>
    </source>
</evidence>
<evidence type="ECO:0000313" key="4">
    <source>
        <dbReference type="EMBL" id="COW13973.1"/>
    </source>
</evidence>
<evidence type="ECO:0000313" key="1">
    <source>
        <dbReference type="EMBL" id="CFE82272.1"/>
    </source>
</evidence>
<protein>
    <submittedName>
        <fullName evidence="2">Uncharacterized protein</fullName>
    </submittedName>
</protein>
<proteinExistence type="predicted"/>
<evidence type="ECO:0000313" key="3">
    <source>
        <dbReference type="EMBL" id="CKR41449.1"/>
    </source>
</evidence>
<evidence type="ECO:0000313" key="2">
    <source>
        <dbReference type="EMBL" id="CFR80314.1"/>
    </source>
</evidence>
<gene>
    <name evidence="2" type="ORF">ERS007657_01822</name>
    <name evidence="1" type="ORF">ERS007688_04352</name>
    <name evidence="4" type="ORF">ERS007720_01810</name>
    <name evidence="3" type="ORF">ERS027661_01255</name>
</gene>
<evidence type="ECO:0000313" key="6">
    <source>
        <dbReference type="Proteomes" id="UP000046680"/>
    </source>
</evidence>
<accession>A0A654U0C8</accession>
<dbReference type="Proteomes" id="UP000046947">
    <property type="component" value="Unassembled WGS sequence"/>
</dbReference>
<dbReference type="AlphaFoldDB" id="A0A654U0C8"/>
<dbReference type="Proteomes" id="UP000044938">
    <property type="component" value="Unassembled WGS sequence"/>
</dbReference>
<sequence>MWSSAIQRQGWLLWSDGARQANCTALLMTSVVTMVSGMINLRCSISPRSF</sequence>
<dbReference type="EMBL" id="CGCX01000620">
    <property type="protein sequence ID" value="CFR80314.1"/>
    <property type="molecule type" value="Genomic_DNA"/>
</dbReference>
<dbReference type="Proteomes" id="UP000046680">
    <property type="component" value="Unassembled WGS sequence"/>
</dbReference>
<reference evidence="5 6" key="1">
    <citation type="submission" date="2015-03" db="EMBL/GenBank/DDBJ databases">
        <authorList>
            <consortium name="Pathogen Informatics"/>
        </authorList>
    </citation>
    <scope>NUCLEOTIDE SEQUENCE [LARGE SCALE GENOMIC DNA]</scope>
    <source>
        <strain evidence="3 8">Bir 187</strain>
        <strain evidence="2 6">C09601061</strain>
        <strain evidence="1 7">H09601792</strain>
        <strain evidence="4 5">M09401471</strain>
    </source>
</reference>
<dbReference type="EMBL" id="CNFU01000197">
    <property type="protein sequence ID" value="CKR41449.1"/>
    <property type="molecule type" value="Genomic_DNA"/>
</dbReference>
<dbReference type="EMBL" id="CSAJ01000197">
    <property type="protein sequence ID" value="COW13973.1"/>
    <property type="molecule type" value="Genomic_DNA"/>
</dbReference>